<dbReference type="GO" id="GO:0000271">
    <property type="term" value="P:polysaccharide biosynthetic process"/>
    <property type="evidence" value="ECO:0007669"/>
    <property type="project" value="InterPro"/>
</dbReference>
<dbReference type="OrthoDB" id="9803238at2"/>
<dbReference type="Pfam" id="PF03721">
    <property type="entry name" value="UDPG_MGDP_dh_N"/>
    <property type="match status" value="1"/>
</dbReference>
<feature type="domain" description="UDP-glucose/GDP-mannose dehydrogenase C-terminal" evidence="6">
    <location>
        <begin position="321"/>
        <end position="423"/>
    </location>
</feature>
<dbReference type="PIRSF" id="PIRSF500136">
    <property type="entry name" value="UDP_ManNAc_DH"/>
    <property type="match status" value="1"/>
</dbReference>
<dbReference type="InterPro" id="IPR001732">
    <property type="entry name" value="UDP-Glc/GDP-Man_DH_N"/>
</dbReference>
<dbReference type="NCBIfam" id="TIGR03026">
    <property type="entry name" value="NDP-sugDHase"/>
    <property type="match status" value="1"/>
</dbReference>
<keyword evidence="8" id="KW-1185">Reference proteome</keyword>
<dbReference type="Gene3D" id="3.40.50.720">
    <property type="entry name" value="NAD(P)-binding Rossmann-like Domain"/>
    <property type="match status" value="2"/>
</dbReference>
<dbReference type="PANTHER" id="PTHR43491">
    <property type="entry name" value="UDP-N-ACETYL-D-MANNOSAMINE DEHYDROGENASE"/>
    <property type="match status" value="1"/>
</dbReference>
<dbReference type="SMART" id="SM00984">
    <property type="entry name" value="UDPG_MGDP_dh_C"/>
    <property type="match status" value="1"/>
</dbReference>
<dbReference type="InterPro" id="IPR008927">
    <property type="entry name" value="6-PGluconate_DH-like_C_sf"/>
</dbReference>
<evidence type="ECO:0000256" key="1">
    <source>
        <dbReference type="ARBA" id="ARBA00006601"/>
    </source>
</evidence>
<organism evidence="7 8">
    <name type="scientific">Sporanaerobacter acetigenes DSM 13106</name>
    <dbReference type="NCBI Taxonomy" id="1123281"/>
    <lineage>
        <taxon>Bacteria</taxon>
        <taxon>Bacillati</taxon>
        <taxon>Bacillota</taxon>
        <taxon>Tissierellia</taxon>
        <taxon>Tissierellales</taxon>
        <taxon>Sporanaerobacteraceae</taxon>
        <taxon>Sporanaerobacter</taxon>
    </lineage>
</organism>
<keyword evidence="5" id="KW-0472">Membrane</keyword>
<dbReference type="Pfam" id="PF00984">
    <property type="entry name" value="UDPG_MGDP_dh"/>
    <property type="match status" value="1"/>
</dbReference>
<gene>
    <name evidence="7" type="ORF">SAMN02745180_00613</name>
</gene>
<accession>A0A1M5UEG3</accession>
<keyword evidence="5" id="KW-0812">Transmembrane</keyword>
<dbReference type="AlphaFoldDB" id="A0A1M5UEG3"/>
<evidence type="ECO:0000313" key="8">
    <source>
        <dbReference type="Proteomes" id="UP000184389"/>
    </source>
</evidence>
<dbReference type="SUPFAM" id="SSF52413">
    <property type="entry name" value="UDP-glucose/GDP-mannose dehydrogenase C-terminal domain"/>
    <property type="match status" value="1"/>
</dbReference>
<dbReference type="GO" id="GO:0051287">
    <property type="term" value="F:NAD binding"/>
    <property type="evidence" value="ECO:0007669"/>
    <property type="project" value="InterPro"/>
</dbReference>
<keyword evidence="5" id="KW-1133">Transmembrane helix</keyword>
<comment type="similarity">
    <text evidence="1 4">Belongs to the UDP-glucose/GDP-mannose dehydrogenase family.</text>
</comment>
<dbReference type="SUPFAM" id="SSF51735">
    <property type="entry name" value="NAD(P)-binding Rossmann-fold domains"/>
    <property type="match status" value="1"/>
</dbReference>
<dbReference type="RefSeq" id="WP_072743194.1">
    <property type="nucleotide sequence ID" value="NZ_FQXR01000003.1"/>
</dbReference>
<sequence length="436" mass="49478">MNLYEEIKNKKAKIVVVGLGYVGLPLSIAFAKRASVIGFDINKNKIENLQKGIDITKEISREEIESAGVIFTDEEKLLREGKFFIIAVPTPVVNGEPDLKFVINATEMLARNLTKGSIVVYESTVYPGITEEICIPLLEIESRLKAGTDFKVAYSPERINPGDTINRLENIKKIVAGIDEETVEIVSKVYEMIIKAGVYRVENIKVAEASKLVENVQRDVNIALMNEISIILNKAQIDTNKVLESARTKWNFLNFTPGLVGGHCIGVDSYYLMFKARELGYDPKIIDEARNINEYMEEYIANNVLDILSSKNKKINEVKIVMFGITFKEDCSDIRNTQVAKIVKRLEERGAIVEVVDQVANSEEVLRDFNIKLHSVESIKDADVLIFSVPHKEFLKLNLEDLGKMYKKDEEKILIDIKGMFNKKEVLENGYIYWRL</sequence>
<dbReference type="InterPro" id="IPR017476">
    <property type="entry name" value="UDP-Glc/GDP-Man"/>
</dbReference>
<dbReference type="EMBL" id="FQXR01000003">
    <property type="protein sequence ID" value="SHH61288.1"/>
    <property type="molecule type" value="Genomic_DNA"/>
</dbReference>
<dbReference type="InterPro" id="IPR036220">
    <property type="entry name" value="UDP-Glc/GDP-Man_DH_C_sf"/>
</dbReference>
<dbReference type="SUPFAM" id="SSF48179">
    <property type="entry name" value="6-phosphogluconate dehydrogenase C-terminal domain-like"/>
    <property type="match status" value="1"/>
</dbReference>
<evidence type="ECO:0000256" key="4">
    <source>
        <dbReference type="PIRNR" id="PIRNR000124"/>
    </source>
</evidence>
<evidence type="ECO:0000313" key="7">
    <source>
        <dbReference type="EMBL" id="SHH61288.1"/>
    </source>
</evidence>
<dbReference type="InterPro" id="IPR014027">
    <property type="entry name" value="UDP-Glc/GDP-Man_DH_C"/>
</dbReference>
<feature type="transmembrane region" description="Helical" evidence="5">
    <location>
        <begin position="12"/>
        <end position="31"/>
    </location>
</feature>
<evidence type="ECO:0000256" key="2">
    <source>
        <dbReference type="ARBA" id="ARBA00023002"/>
    </source>
</evidence>
<evidence type="ECO:0000256" key="3">
    <source>
        <dbReference type="ARBA" id="ARBA00023027"/>
    </source>
</evidence>
<dbReference type="GO" id="GO:0016616">
    <property type="term" value="F:oxidoreductase activity, acting on the CH-OH group of donors, NAD or NADP as acceptor"/>
    <property type="evidence" value="ECO:0007669"/>
    <property type="project" value="InterPro"/>
</dbReference>
<keyword evidence="3" id="KW-0520">NAD</keyword>
<keyword evidence="2" id="KW-0560">Oxidoreductase</keyword>
<dbReference type="STRING" id="1123281.SAMN02745180_00613"/>
<dbReference type="PANTHER" id="PTHR43491:SF2">
    <property type="entry name" value="UDP-N-ACETYL-D-MANNOSAMINE DEHYDROGENASE"/>
    <property type="match status" value="1"/>
</dbReference>
<dbReference type="Proteomes" id="UP000184389">
    <property type="component" value="Unassembled WGS sequence"/>
</dbReference>
<dbReference type="InterPro" id="IPR014026">
    <property type="entry name" value="UDP-Glc/GDP-Man_DH_dimer"/>
</dbReference>
<evidence type="ECO:0000259" key="6">
    <source>
        <dbReference type="SMART" id="SM00984"/>
    </source>
</evidence>
<name>A0A1M5UEG3_9FIRM</name>
<dbReference type="GO" id="GO:0016628">
    <property type="term" value="F:oxidoreductase activity, acting on the CH-CH group of donors, NAD or NADP as acceptor"/>
    <property type="evidence" value="ECO:0007669"/>
    <property type="project" value="InterPro"/>
</dbReference>
<reference evidence="7 8" key="1">
    <citation type="submission" date="2016-11" db="EMBL/GenBank/DDBJ databases">
        <authorList>
            <person name="Jaros S."/>
            <person name="Januszkiewicz K."/>
            <person name="Wedrychowicz H."/>
        </authorList>
    </citation>
    <scope>NUCLEOTIDE SEQUENCE [LARGE SCALE GENOMIC DNA]</scope>
    <source>
        <strain evidence="7 8">DSM 13106</strain>
    </source>
</reference>
<dbReference type="Pfam" id="PF03720">
    <property type="entry name" value="UDPG_MGDP_dh_C"/>
    <property type="match status" value="1"/>
</dbReference>
<evidence type="ECO:0000256" key="5">
    <source>
        <dbReference type="SAM" id="Phobius"/>
    </source>
</evidence>
<protein>
    <submittedName>
        <fullName evidence="7">UDP-N-acetyl-D-galactosamine dehydrogenase</fullName>
    </submittedName>
</protein>
<proteinExistence type="inferred from homology"/>
<dbReference type="PIRSF" id="PIRSF000124">
    <property type="entry name" value="UDPglc_GDPman_dh"/>
    <property type="match status" value="1"/>
</dbReference>
<dbReference type="InterPro" id="IPR028359">
    <property type="entry name" value="UDP_ManNAc/GlcNAc_DH"/>
</dbReference>
<dbReference type="InterPro" id="IPR036291">
    <property type="entry name" value="NAD(P)-bd_dom_sf"/>
</dbReference>